<dbReference type="InterPro" id="IPR001841">
    <property type="entry name" value="Znf_RING"/>
</dbReference>
<dbReference type="GO" id="GO:0008270">
    <property type="term" value="F:zinc ion binding"/>
    <property type="evidence" value="ECO:0007669"/>
    <property type="project" value="UniProtKB-KW"/>
</dbReference>
<evidence type="ECO:0000313" key="4">
    <source>
        <dbReference type="Proteomes" id="UP001303160"/>
    </source>
</evidence>
<accession>A0AAN6XQ68</accession>
<dbReference type="GO" id="GO:0006511">
    <property type="term" value="P:ubiquitin-dependent protein catabolic process"/>
    <property type="evidence" value="ECO:0007669"/>
    <property type="project" value="TreeGrafter"/>
</dbReference>
<dbReference type="PROSITE" id="PS50089">
    <property type="entry name" value="ZF_RING_2"/>
    <property type="match status" value="1"/>
</dbReference>
<reference evidence="3" key="2">
    <citation type="submission" date="2023-05" db="EMBL/GenBank/DDBJ databases">
        <authorList>
            <consortium name="Lawrence Berkeley National Laboratory"/>
            <person name="Steindorff A."/>
            <person name="Hensen N."/>
            <person name="Bonometti L."/>
            <person name="Westerberg I."/>
            <person name="Brannstrom I.O."/>
            <person name="Guillou S."/>
            <person name="Cros-Aarteil S."/>
            <person name="Calhoun S."/>
            <person name="Haridas S."/>
            <person name="Kuo A."/>
            <person name="Mondo S."/>
            <person name="Pangilinan J."/>
            <person name="Riley R."/>
            <person name="Labutti K."/>
            <person name="Andreopoulos B."/>
            <person name="Lipzen A."/>
            <person name="Chen C."/>
            <person name="Yanf M."/>
            <person name="Daum C."/>
            <person name="Ng V."/>
            <person name="Clum A."/>
            <person name="Ohm R."/>
            <person name="Martin F."/>
            <person name="Silar P."/>
            <person name="Natvig D."/>
            <person name="Lalanne C."/>
            <person name="Gautier V."/>
            <person name="Ament-Velasquez S.L."/>
            <person name="Kruys A."/>
            <person name="Hutchinson M.I."/>
            <person name="Powell A.J."/>
            <person name="Barry K."/>
            <person name="Miller A.N."/>
            <person name="Grigoriev I.V."/>
            <person name="Debuchy R."/>
            <person name="Gladieux P."/>
            <person name="Thoren M.H."/>
            <person name="Johannesson H."/>
        </authorList>
    </citation>
    <scope>NUCLEOTIDE SEQUENCE</scope>
    <source>
        <strain evidence="3">CBS 315.58</strain>
    </source>
</reference>
<keyword evidence="4" id="KW-1185">Reference proteome</keyword>
<feature type="domain" description="RING-type" evidence="2">
    <location>
        <begin position="248"/>
        <end position="295"/>
    </location>
</feature>
<comment type="caution">
    <text evidence="3">The sequence shown here is derived from an EMBL/GenBank/DDBJ whole genome shotgun (WGS) entry which is preliminary data.</text>
</comment>
<sequence>MEPYRPIWHSCVTQCIYWTDRSKYLNNPDSRELDIILIAKLSRQVKDVVDCHVSIPFTRSSNDIASAMITAIQAYTAELISWTALEMYCQLEKLPKPELKTTKVSGLMTIAVENKARSAATAEKAIAKLQKEGAPVMATVGRRLVGPDDVEEMAKLWQEIVPWTASRWPTVEEKKRCEEELRKTEPEYGIYIRPTRVYMQLFQLIKLDIWLKSTATLPQILLNLPVVPLHRQNRKGKKKYREKMGDNCGICLETFYNEGMGVAAAVVSLPVCGHWFHKECAMEWLHCQNTCPMCRRRFLKVEECEEWACKVDKRRARRKRRRGLDK</sequence>
<name>A0AAN6XQ68_9PEZI</name>
<organism evidence="3 4">
    <name type="scientific">Triangularia verruculosa</name>
    <dbReference type="NCBI Taxonomy" id="2587418"/>
    <lineage>
        <taxon>Eukaryota</taxon>
        <taxon>Fungi</taxon>
        <taxon>Dikarya</taxon>
        <taxon>Ascomycota</taxon>
        <taxon>Pezizomycotina</taxon>
        <taxon>Sordariomycetes</taxon>
        <taxon>Sordariomycetidae</taxon>
        <taxon>Sordariales</taxon>
        <taxon>Podosporaceae</taxon>
        <taxon>Triangularia</taxon>
    </lineage>
</organism>
<evidence type="ECO:0000256" key="1">
    <source>
        <dbReference type="PROSITE-ProRule" id="PRU00175"/>
    </source>
</evidence>
<dbReference type="SMART" id="SM00184">
    <property type="entry name" value="RING"/>
    <property type="match status" value="1"/>
</dbReference>
<dbReference type="Gene3D" id="3.30.40.10">
    <property type="entry name" value="Zinc/RING finger domain, C3HC4 (zinc finger)"/>
    <property type="match status" value="1"/>
</dbReference>
<keyword evidence="1" id="KW-0862">Zinc</keyword>
<protein>
    <recommendedName>
        <fullName evidence="2">RING-type domain-containing protein</fullName>
    </recommendedName>
</protein>
<evidence type="ECO:0000259" key="2">
    <source>
        <dbReference type="PROSITE" id="PS50089"/>
    </source>
</evidence>
<dbReference type="Proteomes" id="UP001303160">
    <property type="component" value="Unassembled WGS sequence"/>
</dbReference>
<dbReference type="InterPro" id="IPR051826">
    <property type="entry name" value="E3_ubiquitin-ligase_domain"/>
</dbReference>
<dbReference type="SUPFAM" id="SSF57850">
    <property type="entry name" value="RING/U-box"/>
    <property type="match status" value="1"/>
</dbReference>
<proteinExistence type="predicted"/>
<dbReference type="PANTHER" id="PTHR22765:SF434">
    <property type="entry name" value="GB|AAD18119.1-RELATED"/>
    <property type="match status" value="1"/>
</dbReference>
<keyword evidence="1" id="KW-0479">Metal-binding</keyword>
<dbReference type="EMBL" id="MU863880">
    <property type="protein sequence ID" value="KAK4204814.1"/>
    <property type="molecule type" value="Genomic_DNA"/>
</dbReference>
<gene>
    <name evidence="3" type="ORF">QBC40DRAFT_329324</name>
</gene>
<evidence type="ECO:0000313" key="3">
    <source>
        <dbReference type="EMBL" id="KAK4204814.1"/>
    </source>
</evidence>
<dbReference type="PANTHER" id="PTHR22765">
    <property type="entry name" value="RING FINGER AND PROTEASE ASSOCIATED DOMAIN-CONTAINING"/>
    <property type="match status" value="1"/>
</dbReference>
<reference evidence="3" key="1">
    <citation type="journal article" date="2023" name="Mol. Phylogenet. Evol.">
        <title>Genome-scale phylogeny and comparative genomics of the fungal order Sordariales.</title>
        <authorList>
            <person name="Hensen N."/>
            <person name="Bonometti L."/>
            <person name="Westerberg I."/>
            <person name="Brannstrom I.O."/>
            <person name="Guillou S."/>
            <person name="Cros-Aarteil S."/>
            <person name="Calhoun S."/>
            <person name="Haridas S."/>
            <person name="Kuo A."/>
            <person name="Mondo S."/>
            <person name="Pangilinan J."/>
            <person name="Riley R."/>
            <person name="LaButti K."/>
            <person name="Andreopoulos B."/>
            <person name="Lipzen A."/>
            <person name="Chen C."/>
            <person name="Yan M."/>
            <person name="Daum C."/>
            <person name="Ng V."/>
            <person name="Clum A."/>
            <person name="Steindorff A."/>
            <person name="Ohm R.A."/>
            <person name="Martin F."/>
            <person name="Silar P."/>
            <person name="Natvig D.O."/>
            <person name="Lalanne C."/>
            <person name="Gautier V."/>
            <person name="Ament-Velasquez S.L."/>
            <person name="Kruys A."/>
            <person name="Hutchinson M.I."/>
            <person name="Powell A.J."/>
            <person name="Barry K."/>
            <person name="Miller A.N."/>
            <person name="Grigoriev I.V."/>
            <person name="Debuchy R."/>
            <person name="Gladieux P."/>
            <person name="Hiltunen Thoren M."/>
            <person name="Johannesson H."/>
        </authorList>
    </citation>
    <scope>NUCLEOTIDE SEQUENCE</scope>
    <source>
        <strain evidence="3">CBS 315.58</strain>
    </source>
</reference>
<dbReference type="AlphaFoldDB" id="A0AAN6XQ68"/>
<dbReference type="GO" id="GO:0061630">
    <property type="term" value="F:ubiquitin protein ligase activity"/>
    <property type="evidence" value="ECO:0007669"/>
    <property type="project" value="TreeGrafter"/>
</dbReference>
<keyword evidence="1" id="KW-0863">Zinc-finger</keyword>
<dbReference type="InterPro" id="IPR013083">
    <property type="entry name" value="Znf_RING/FYVE/PHD"/>
</dbReference>
<dbReference type="Pfam" id="PF13639">
    <property type="entry name" value="zf-RING_2"/>
    <property type="match status" value="1"/>
</dbReference>